<evidence type="ECO:0000256" key="1">
    <source>
        <dbReference type="SAM" id="Phobius"/>
    </source>
</evidence>
<accession>A0A653E686</accession>
<keyword evidence="1" id="KW-1133">Transmembrane helix</keyword>
<proteinExistence type="predicted"/>
<organism evidence="2">
    <name type="scientific">Pseudomonas marincola</name>
    <dbReference type="NCBI Taxonomy" id="437900"/>
    <lineage>
        <taxon>Bacteria</taxon>
        <taxon>Pseudomonadati</taxon>
        <taxon>Pseudomonadota</taxon>
        <taxon>Gammaproteobacteria</taxon>
        <taxon>Pseudomonadales</taxon>
        <taxon>Pseudomonadaceae</taxon>
        <taxon>Pseudomonas</taxon>
    </lineage>
</organism>
<keyword evidence="1" id="KW-0812">Transmembrane</keyword>
<gene>
    <name evidence="2" type="ORF">PMYSY11_3181</name>
</gene>
<keyword evidence="1" id="KW-0472">Membrane</keyword>
<reference evidence="2" key="1">
    <citation type="submission" date="2019-02" db="EMBL/GenBank/DDBJ databases">
        <authorList>
            <consortium name="Genoscope - CEA"/>
            <person name="William W."/>
        </authorList>
    </citation>
    <scope>NUCLEOTIDE SEQUENCE [LARGE SCALE GENOMIC DNA]</scope>
    <source>
        <strain evidence="2">YSy11</strain>
    </source>
</reference>
<protein>
    <submittedName>
        <fullName evidence="2">Uncharacterized protein</fullName>
    </submittedName>
</protein>
<dbReference type="EMBL" id="LR215729">
    <property type="protein sequence ID" value="VEV98225.1"/>
    <property type="molecule type" value="Genomic_DNA"/>
</dbReference>
<feature type="transmembrane region" description="Helical" evidence="1">
    <location>
        <begin position="12"/>
        <end position="30"/>
    </location>
</feature>
<name>A0A653E686_9PSED</name>
<evidence type="ECO:0000313" key="2">
    <source>
        <dbReference type="EMBL" id="VEV98225.1"/>
    </source>
</evidence>
<dbReference type="AlphaFoldDB" id="A0A653E686"/>
<sequence length="56" mass="6789">MAKVTIEAKLTYAWWWPIYKFGVGVITYIMQRDIDEHQFKKWHDRACTVEMIGVKR</sequence>
<dbReference type="RefSeq" id="WP_172970676.1">
    <property type="nucleotide sequence ID" value="NZ_LR215729.2"/>
</dbReference>